<evidence type="ECO:0000313" key="1">
    <source>
        <dbReference type="EMBL" id="MFC6760966.1"/>
    </source>
</evidence>
<reference evidence="2" key="1">
    <citation type="journal article" date="2019" name="Int. J. Syst. Evol. Microbiol.">
        <title>The Global Catalogue of Microorganisms (GCM) 10K type strain sequencing project: providing services to taxonomists for standard genome sequencing and annotation.</title>
        <authorList>
            <consortium name="The Broad Institute Genomics Platform"/>
            <consortium name="The Broad Institute Genome Sequencing Center for Infectious Disease"/>
            <person name="Wu L."/>
            <person name="Ma J."/>
        </authorList>
    </citation>
    <scope>NUCLEOTIDE SEQUENCE [LARGE SCALE GENOMIC DNA]</scope>
    <source>
        <strain evidence="2">CCUG 66188</strain>
    </source>
</reference>
<dbReference type="EMBL" id="JBHSWG010000001">
    <property type="protein sequence ID" value="MFC6760966.1"/>
    <property type="molecule type" value="Genomic_DNA"/>
</dbReference>
<protein>
    <submittedName>
        <fullName evidence="1">Peptidoglycan-binding protein</fullName>
    </submittedName>
</protein>
<dbReference type="InterPro" id="IPR036365">
    <property type="entry name" value="PGBD-like_sf"/>
</dbReference>
<dbReference type="Proteomes" id="UP001596353">
    <property type="component" value="Unassembled WGS sequence"/>
</dbReference>
<evidence type="ECO:0000313" key="2">
    <source>
        <dbReference type="Proteomes" id="UP001596353"/>
    </source>
</evidence>
<organism evidence="1 2">
    <name type="scientific">Sulfitobacter porphyrae</name>
    <dbReference type="NCBI Taxonomy" id="1246864"/>
    <lineage>
        <taxon>Bacteria</taxon>
        <taxon>Pseudomonadati</taxon>
        <taxon>Pseudomonadota</taxon>
        <taxon>Alphaproteobacteria</taxon>
        <taxon>Rhodobacterales</taxon>
        <taxon>Roseobacteraceae</taxon>
        <taxon>Sulfitobacter</taxon>
    </lineage>
</organism>
<gene>
    <name evidence="1" type="ORF">ACFQFQ_18095</name>
</gene>
<sequence length="255" mass="27243">MVEQMEKGQIRQPTFDAVRHAVIDLGDTPFSTDGASKAIMVLNPNTNKLSLFRIEPFGNTHFLSRLGALELDLGKFMPSGAQDAVLTDLATDAKGREVHVSSTSASVVLRFDFDGTGLNYRGRIATGAPVQRLEMSNDGAAAAIVTGRAPFGGDWRITVIENPAALSDWLQVPASFSSIKALQEQLNAQDLSAGFPDGILGPQTTTAVGDFLSGKGKTSPTSNEPDADAQMLYQSIVSSFPKYLLKEKPARLAND</sequence>
<dbReference type="SUPFAM" id="SSF63825">
    <property type="entry name" value="YWTD domain"/>
    <property type="match status" value="1"/>
</dbReference>
<accession>A0ABW2B6Z8</accession>
<keyword evidence="2" id="KW-1185">Reference proteome</keyword>
<name>A0ABW2B6Z8_9RHOB</name>
<comment type="caution">
    <text evidence="1">The sequence shown here is derived from an EMBL/GenBank/DDBJ whole genome shotgun (WGS) entry which is preliminary data.</text>
</comment>
<dbReference type="SUPFAM" id="SSF47090">
    <property type="entry name" value="PGBD-like"/>
    <property type="match status" value="1"/>
</dbReference>
<proteinExistence type="predicted"/>